<dbReference type="EMBL" id="CGIH01000042">
    <property type="protein sequence ID" value="CQB51984.1"/>
    <property type="molecule type" value="Genomic_DNA"/>
</dbReference>
<proteinExistence type="predicted"/>
<evidence type="ECO:0000256" key="1">
    <source>
        <dbReference type="SAM" id="Phobius"/>
    </source>
</evidence>
<dbReference type="PANTHER" id="PTHR37309:SF1">
    <property type="entry name" value="SLR0284 PROTEIN"/>
    <property type="match status" value="1"/>
</dbReference>
<gene>
    <name evidence="2" type="ORF">2447</name>
</gene>
<feature type="transmembrane region" description="Helical" evidence="1">
    <location>
        <begin position="88"/>
        <end position="110"/>
    </location>
</feature>
<evidence type="ECO:0008006" key="4">
    <source>
        <dbReference type="Google" id="ProtNLM"/>
    </source>
</evidence>
<reference evidence="2 3" key="1">
    <citation type="submission" date="2015-03" db="EMBL/GenBank/DDBJ databases">
        <authorList>
            <person name="Murphy D."/>
        </authorList>
    </citation>
    <scope>NUCLEOTIDE SEQUENCE [LARGE SCALE GENOMIC DNA]</scope>
    <source>
        <strain evidence="2 3">OL-4</strain>
    </source>
</reference>
<keyword evidence="1" id="KW-1133">Transmembrane helix</keyword>
<dbReference type="OrthoDB" id="7205479at2"/>
<dbReference type="STRING" id="690567.2447"/>
<evidence type="ECO:0000313" key="2">
    <source>
        <dbReference type="EMBL" id="CQB51984.1"/>
    </source>
</evidence>
<protein>
    <recommendedName>
        <fullName evidence="4">Mycobacterial 4 TMS phage holin, superfamily IV</fullName>
    </recommendedName>
</protein>
<dbReference type="PANTHER" id="PTHR37309">
    <property type="entry name" value="SLR0284 PROTEIN"/>
    <property type="match status" value="1"/>
</dbReference>
<feature type="transmembrane region" description="Helical" evidence="1">
    <location>
        <begin position="53"/>
        <end position="76"/>
    </location>
</feature>
<evidence type="ECO:0000313" key="3">
    <source>
        <dbReference type="Proteomes" id="UP000045545"/>
    </source>
</evidence>
<dbReference type="AlphaFoldDB" id="A0A0E4GTW9"/>
<keyword evidence="3" id="KW-1185">Reference proteome</keyword>
<organism evidence="2 3">
    <name type="scientific">Syntrophomonas zehnderi OL-4</name>
    <dbReference type="NCBI Taxonomy" id="690567"/>
    <lineage>
        <taxon>Bacteria</taxon>
        <taxon>Bacillati</taxon>
        <taxon>Bacillota</taxon>
        <taxon>Clostridia</taxon>
        <taxon>Eubacteriales</taxon>
        <taxon>Syntrophomonadaceae</taxon>
        <taxon>Syntrophomonas</taxon>
    </lineage>
</organism>
<name>A0A0E4GTW9_9FIRM</name>
<sequence>MHGWVLRWLLNILAIIITAAIIPGFDLTIWGAIVGSVFLGVCNAVIRPVIILLTLPLNILSLGLFTFIINGFMLYLTSATIKGFTIHGFWWAVLSAILLSIVSFIISYFIKDKVFYLR</sequence>
<keyword evidence="1" id="KW-0812">Transmembrane</keyword>
<feature type="transmembrane region" description="Helical" evidence="1">
    <location>
        <begin position="28"/>
        <end position="46"/>
    </location>
</feature>
<dbReference type="InterPro" id="IPR007165">
    <property type="entry name" value="Phage_holin_4_2"/>
</dbReference>
<feature type="transmembrane region" description="Helical" evidence="1">
    <location>
        <begin position="5"/>
        <end position="22"/>
    </location>
</feature>
<dbReference type="Pfam" id="PF04020">
    <property type="entry name" value="Phage_holin_4_2"/>
    <property type="match status" value="1"/>
</dbReference>
<dbReference type="RefSeq" id="WP_046499437.1">
    <property type="nucleotide sequence ID" value="NZ_CGIH01000042.1"/>
</dbReference>
<accession>A0A0E4GTW9</accession>
<dbReference type="Proteomes" id="UP000045545">
    <property type="component" value="Unassembled WGS sequence"/>
</dbReference>
<keyword evidence="1" id="KW-0472">Membrane</keyword>